<dbReference type="PIRSF" id="PIRSF016636">
    <property type="entry name" value="AlgI_DltB"/>
    <property type="match status" value="1"/>
</dbReference>
<dbReference type="PANTHER" id="PTHR13285">
    <property type="entry name" value="ACYLTRANSFERASE"/>
    <property type="match status" value="1"/>
</dbReference>
<accession>A0ABR7N0G7</accession>
<feature type="transmembrane region" description="Helical" evidence="8">
    <location>
        <begin position="328"/>
        <end position="347"/>
    </location>
</feature>
<keyword evidence="7" id="KW-0012">Acyltransferase</keyword>
<evidence type="ECO:0000256" key="3">
    <source>
        <dbReference type="ARBA" id="ARBA00022475"/>
    </source>
</evidence>
<keyword evidence="7" id="KW-0808">Transferase</keyword>
<dbReference type="InterPro" id="IPR024194">
    <property type="entry name" value="Ac/AlaTfrase_AlgI/DltB"/>
</dbReference>
<feature type="transmembrane region" description="Helical" evidence="8">
    <location>
        <begin position="443"/>
        <end position="469"/>
    </location>
</feature>
<evidence type="ECO:0000256" key="7">
    <source>
        <dbReference type="PIRNR" id="PIRNR016636"/>
    </source>
</evidence>
<dbReference type="PIRSF" id="PIRSF500217">
    <property type="entry name" value="AlgI"/>
    <property type="match status" value="1"/>
</dbReference>
<dbReference type="EMBL" id="JACRSX010000005">
    <property type="protein sequence ID" value="MBC8562124.1"/>
    <property type="molecule type" value="Genomic_DNA"/>
</dbReference>
<organism evidence="9 10">
    <name type="scientific">Jutongia huaianensis</name>
    <dbReference type="NCBI Taxonomy" id="2763668"/>
    <lineage>
        <taxon>Bacteria</taxon>
        <taxon>Bacillati</taxon>
        <taxon>Bacillota</taxon>
        <taxon>Clostridia</taxon>
        <taxon>Lachnospirales</taxon>
        <taxon>Lachnospiraceae</taxon>
        <taxon>Jutongia</taxon>
    </lineage>
</organism>
<dbReference type="Pfam" id="PF03062">
    <property type="entry name" value="MBOAT"/>
    <property type="match status" value="1"/>
</dbReference>
<comment type="subcellular location">
    <subcellularLocation>
        <location evidence="1">Cell membrane</location>
        <topology evidence="1">Multi-pass membrane protein</topology>
    </subcellularLocation>
</comment>
<feature type="transmembrane region" description="Helical" evidence="8">
    <location>
        <begin position="45"/>
        <end position="67"/>
    </location>
</feature>
<feature type="transmembrane region" description="Helical" evidence="8">
    <location>
        <begin position="359"/>
        <end position="381"/>
    </location>
</feature>
<evidence type="ECO:0000256" key="4">
    <source>
        <dbReference type="ARBA" id="ARBA00022692"/>
    </source>
</evidence>
<keyword evidence="4 8" id="KW-0812">Transmembrane</keyword>
<sequence length="481" mass="56076">MVFSSMVFLCGFLPAVLIGYAICPAKYRNFFLFVASLFFYAWGEPRYIVIMLFSTVFDFCNGLLMEYLDRKGRPQYRKWVLVLSVVINIGILCFFKYTDFVLQSISQLTGNPAHLLKLALPIGISFYTFQTLSYTIDVYRREVEVQHNIIDFGMYVCLFPQLIAGPIVRYSDIQDQIKGRKGNWEERFYGVQRFILGLAKKVLLANQIGALWNQISVLQPGDMSMASAWLGAIAYTFQIYFDFSGYSDMAIGLGYLFGFRFPENFNYPYISQSITEFWRRWHITLSTWFREYLYIPLGGNRKGMIRQIFNLLVVWFLTGLWHGAGWNFILWGLYFFVLLLVEKLFLLREMERWPEIFRHLYALFFIVVGWAVFACDDMNRLLTYLGTMFGVDTVAGNKISLYYWSTYGLFLIILLLGSLKLPKKAADRLYDRLQQKLLAVSPVWGDSIAFVIRLVWLAMLLLVSVALLVSGSYNPFLYFRF</sequence>
<dbReference type="Proteomes" id="UP000606193">
    <property type="component" value="Unassembled WGS sequence"/>
</dbReference>
<evidence type="ECO:0000256" key="1">
    <source>
        <dbReference type="ARBA" id="ARBA00004651"/>
    </source>
</evidence>
<evidence type="ECO:0000256" key="8">
    <source>
        <dbReference type="SAM" id="Phobius"/>
    </source>
</evidence>
<dbReference type="InterPro" id="IPR051085">
    <property type="entry name" value="MB_O-acyltransferase"/>
</dbReference>
<proteinExistence type="inferred from homology"/>
<keyword evidence="3 7" id="KW-1003">Cell membrane</keyword>
<keyword evidence="6 7" id="KW-0472">Membrane</keyword>
<feature type="transmembrane region" description="Helical" evidence="8">
    <location>
        <begin position="401"/>
        <end position="422"/>
    </location>
</feature>
<evidence type="ECO:0000313" key="10">
    <source>
        <dbReference type="Proteomes" id="UP000606193"/>
    </source>
</evidence>
<comment type="caution">
    <text evidence="9">The sequence shown here is derived from an EMBL/GenBank/DDBJ whole genome shotgun (WGS) entry which is preliminary data.</text>
</comment>
<protein>
    <submittedName>
        <fullName evidence="9">MBOAT family protein</fullName>
    </submittedName>
</protein>
<feature type="transmembrane region" description="Helical" evidence="8">
    <location>
        <begin position="79"/>
        <end position="98"/>
    </location>
</feature>
<evidence type="ECO:0000256" key="2">
    <source>
        <dbReference type="ARBA" id="ARBA00010323"/>
    </source>
</evidence>
<gene>
    <name evidence="9" type="ORF">H8704_05660</name>
</gene>
<keyword evidence="5 8" id="KW-1133">Transmembrane helix</keyword>
<dbReference type="RefSeq" id="WP_249297640.1">
    <property type="nucleotide sequence ID" value="NZ_JACRSX010000005.1"/>
</dbReference>
<evidence type="ECO:0000256" key="6">
    <source>
        <dbReference type="ARBA" id="ARBA00023136"/>
    </source>
</evidence>
<evidence type="ECO:0000313" key="9">
    <source>
        <dbReference type="EMBL" id="MBC8562124.1"/>
    </source>
</evidence>
<keyword evidence="10" id="KW-1185">Reference proteome</keyword>
<comment type="similarity">
    <text evidence="2 7">Belongs to the membrane-bound acyltransferase family.</text>
</comment>
<dbReference type="InterPro" id="IPR028362">
    <property type="entry name" value="AlgI"/>
</dbReference>
<dbReference type="InterPro" id="IPR004299">
    <property type="entry name" value="MBOAT_fam"/>
</dbReference>
<reference evidence="9 10" key="1">
    <citation type="submission" date="2020-08" db="EMBL/GenBank/DDBJ databases">
        <title>Genome public.</title>
        <authorList>
            <person name="Liu C."/>
            <person name="Sun Q."/>
        </authorList>
    </citation>
    <scope>NUCLEOTIDE SEQUENCE [LARGE SCALE GENOMIC DNA]</scope>
    <source>
        <strain evidence="9 10">NSJ-37</strain>
    </source>
</reference>
<feature type="transmembrane region" description="Helical" evidence="8">
    <location>
        <begin position="118"/>
        <end position="136"/>
    </location>
</feature>
<name>A0ABR7N0G7_9FIRM</name>
<dbReference type="PANTHER" id="PTHR13285:SF18">
    <property type="entry name" value="PROTEIN-CYSTEINE N-PALMITOYLTRANSFERASE RASP"/>
    <property type="match status" value="1"/>
</dbReference>
<evidence type="ECO:0000256" key="5">
    <source>
        <dbReference type="ARBA" id="ARBA00022989"/>
    </source>
</evidence>